<dbReference type="OMA" id="KGVFFRI"/>
<protein>
    <submittedName>
        <fullName evidence="3">Uncharacterized protein</fullName>
    </submittedName>
</protein>
<dbReference type="EMBL" id="LRHK01000001">
    <property type="protein sequence ID" value="KWX17765.1"/>
    <property type="molecule type" value="Genomic_DNA"/>
</dbReference>
<evidence type="ECO:0000313" key="6">
    <source>
        <dbReference type="EMBL" id="PZM56817.1"/>
    </source>
</evidence>
<keyword evidence="1" id="KW-1133">Transmembrane helix</keyword>
<sequence length="114" mass="13449">MFEILMIFFIYLISLNIAAFLGVGILSLFFQFKKRSIGSQREKWSQYFDKIGQKGLVTRLHISYMVALCLLATINYYSFFDHSIAYTITLLIAGIFHLSYKYQLNKNHLNRTFR</sequence>
<evidence type="ECO:0000313" key="3">
    <source>
        <dbReference type="EMBL" id="KWX17765.1"/>
    </source>
</evidence>
<reference evidence="6 11" key="4">
    <citation type="submission" date="2018-05" db="EMBL/GenBank/DDBJ databases">
        <title>Vancomycin-resistant Enterococcus faecium strain from Chelyabinsk, Russia.</title>
        <authorList>
            <person name="Gostev V."/>
            <person name="Goncharov A."/>
            <person name="Kolodzhieva V."/>
            <person name="Suvorov A."/>
            <person name="Sidorenko S."/>
            <person name="Zueva L."/>
        </authorList>
    </citation>
    <scope>NUCLEOTIDE SEQUENCE [LARGE SCALE GENOMIC DNA]</scope>
    <source>
        <strain evidence="6 11">20</strain>
    </source>
</reference>
<dbReference type="Proteomes" id="UP000191171">
    <property type="component" value="Unassembled WGS sequence"/>
</dbReference>
<feature type="transmembrane region" description="Helical" evidence="1">
    <location>
        <begin position="6"/>
        <end position="30"/>
    </location>
</feature>
<evidence type="ECO:0000313" key="9">
    <source>
        <dbReference type="Proteomes" id="UP000183509"/>
    </source>
</evidence>
<evidence type="ECO:0000313" key="5">
    <source>
        <dbReference type="EMBL" id="OOL83489.1"/>
    </source>
</evidence>
<evidence type="ECO:0000313" key="4">
    <source>
        <dbReference type="EMBL" id="MBX4222868.1"/>
    </source>
</evidence>
<evidence type="ECO:0000313" key="7">
    <source>
        <dbReference type="EMBL" id="SAZ28805.1"/>
    </source>
</evidence>
<dbReference type="GeneID" id="66455556"/>
<dbReference type="RefSeq" id="WP_002287507.1">
    <property type="nucleotide sequence ID" value="NZ_AP022341.1"/>
</dbReference>
<dbReference type="PATRIC" id="fig|1352.1358.peg.2607"/>
<evidence type="ECO:0000313" key="10">
    <source>
        <dbReference type="Proteomes" id="UP000191171"/>
    </source>
</evidence>
<reference evidence="4" key="6">
    <citation type="journal article" date="2022" name="J. Anim. Sci.">
        <title>Whole genome sequence analyses-based assessment of virulence potential and antimicrobial susceptibilities and resistance of Enterococcus faecium strains isolated from commercial swine and cattle probiotic products.</title>
        <authorList>
            <person name="Shridhar P.B."/>
            <person name="Amachawadi R.G."/>
            <person name="Tokach M."/>
            <person name="Patel I."/>
            <person name="Gangiredla J."/>
            <person name="Mammel M."/>
            <person name="Nagaraja T.G."/>
        </authorList>
    </citation>
    <scope>NUCLEOTIDE SEQUENCE</scope>
    <source>
        <strain evidence="4">EF215</strain>
    </source>
</reference>
<dbReference type="AlphaFoldDB" id="A0A133CMT9"/>
<reference evidence="7 9" key="2">
    <citation type="submission" date="2016-04" db="EMBL/GenBank/DDBJ databases">
        <authorList>
            <person name="Millard A."/>
        </authorList>
    </citation>
    <scope>NUCLEOTIDE SEQUENCE [LARGE SCALE GENOMIC DNA]</scope>
    <source>
        <strain evidence="7">Isolate 22</strain>
    </source>
</reference>
<dbReference type="EMBL" id="QHGU01000006">
    <property type="protein sequence ID" value="PZM56817.1"/>
    <property type="molecule type" value="Genomic_DNA"/>
</dbReference>
<dbReference type="EMBL" id="JAIFOC010000063">
    <property type="protein sequence ID" value="MBX4222868.1"/>
    <property type="molecule type" value="Genomic_DNA"/>
</dbReference>
<dbReference type="Proteomes" id="UP000183509">
    <property type="component" value="Unassembled WGS sequence"/>
</dbReference>
<evidence type="ECO:0000313" key="12">
    <source>
        <dbReference type="Proteomes" id="UP000469871"/>
    </source>
</evidence>
<dbReference type="EMBL" id="FKLM01000050">
    <property type="protein sequence ID" value="SAZ28805.1"/>
    <property type="molecule type" value="Genomic_DNA"/>
</dbReference>
<organism evidence="3 8">
    <name type="scientific">Enterococcus faecium</name>
    <name type="common">Streptococcus faecium</name>
    <dbReference type="NCBI Taxonomy" id="1352"/>
    <lineage>
        <taxon>Bacteria</taxon>
        <taxon>Bacillati</taxon>
        <taxon>Bacillota</taxon>
        <taxon>Bacilli</taxon>
        <taxon>Lactobacillales</taxon>
        <taxon>Enterococcaceae</taxon>
        <taxon>Enterococcus</taxon>
    </lineage>
</organism>
<dbReference type="Proteomes" id="UP000469871">
    <property type="component" value="Unassembled WGS sequence"/>
</dbReference>
<feature type="transmembrane region" description="Helical" evidence="1">
    <location>
        <begin position="56"/>
        <end position="77"/>
    </location>
</feature>
<accession>A0A133CMT9</accession>
<dbReference type="EMBL" id="WEFP01000001">
    <property type="protein sequence ID" value="KAB7577778.1"/>
    <property type="molecule type" value="Genomic_DNA"/>
</dbReference>
<evidence type="ECO:0000256" key="1">
    <source>
        <dbReference type="SAM" id="Phobius"/>
    </source>
</evidence>
<proteinExistence type="predicted"/>
<gene>
    <name evidence="3" type="ORF">AWT83_04340</name>
    <name evidence="5" type="ORF">B1P95_03775</name>
    <name evidence="6" type="ORF">DKP91_02120</name>
    <name evidence="7" type="ORF">DTPHA_602292</name>
    <name evidence="2" type="ORF">GBM73_10810</name>
    <name evidence="4" type="ORF">KYX88_08565</name>
</gene>
<keyword evidence="1" id="KW-0812">Transmembrane</keyword>
<evidence type="ECO:0000313" key="8">
    <source>
        <dbReference type="Proteomes" id="UP000070452"/>
    </source>
</evidence>
<reference evidence="5 10" key="3">
    <citation type="submission" date="2017-02" db="EMBL/GenBank/DDBJ databases">
        <title>Clonality and virulence of isolates of VRE in Hematopoietic Stem Cell Transplanted (HSCT) patients.</title>
        <authorList>
            <person name="Marchi A.P."/>
            <person name="Martins R.C."/>
            <person name="Marie S.K."/>
            <person name="Levin A.S."/>
            <person name="Costa S.F."/>
        </authorList>
    </citation>
    <scope>NUCLEOTIDE SEQUENCE [LARGE SCALE GENOMIC DNA]</scope>
    <source>
        <strain evidence="5 10">LIM1759</strain>
    </source>
</reference>
<dbReference type="STRING" id="1352.AL014_13215"/>
<keyword evidence="1" id="KW-0472">Membrane</keyword>
<reference evidence="2 12" key="5">
    <citation type="submission" date="2019-10" db="EMBL/GenBank/DDBJ databases">
        <title>Evolutionary dynamics of vancomycin-resistant Enterococcus faecium during gastrointestinal tract colonization and bloodstream infection in immunocompromised pediatric patients.</title>
        <authorList>
            <person name="Chilambi G.S."/>
            <person name="Nordstrom H.R."/>
            <person name="Evans D.R."/>
            <person name="Ferrolino J."/>
            <person name="Hayden R.T."/>
            <person name="Maron G.M."/>
            <person name="Vo A.N."/>
            <person name="Gilmore M.S."/>
            <person name="Wolf J."/>
            <person name="Rosch J.W."/>
            <person name="Van Tyne D."/>
        </authorList>
    </citation>
    <scope>NUCLEOTIDE SEQUENCE [LARGE SCALE GENOMIC DNA]</scope>
    <source>
        <strain evidence="2 12">VRECG27</strain>
    </source>
</reference>
<comment type="caution">
    <text evidence="3">The sequence shown here is derived from an EMBL/GenBank/DDBJ whole genome shotgun (WGS) entry which is preliminary data.</text>
</comment>
<dbReference type="EMBL" id="MVGJ01000015">
    <property type="protein sequence ID" value="OOL83489.1"/>
    <property type="molecule type" value="Genomic_DNA"/>
</dbReference>
<name>A0A133CMT9_ENTFC</name>
<dbReference type="Proteomes" id="UP001139644">
    <property type="component" value="Unassembled WGS sequence"/>
</dbReference>
<evidence type="ECO:0000313" key="2">
    <source>
        <dbReference type="EMBL" id="KAB7577778.1"/>
    </source>
</evidence>
<evidence type="ECO:0000313" key="11">
    <source>
        <dbReference type="Proteomes" id="UP000249070"/>
    </source>
</evidence>
<dbReference type="Proteomes" id="UP000070452">
    <property type="component" value="Unassembled WGS sequence"/>
</dbReference>
<feature type="transmembrane region" description="Helical" evidence="1">
    <location>
        <begin position="83"/>
        <end position="100"/>
    </location>
</feature>
<dbReference type="Proteomes" id="UP000249070">
    <property type="component" value="Unassembled WGS sequence"/>
</dbReference>
<reference evidence="3 8" key="1">
    <citation type="submission" date="2016-01" db="EMBL/GenBank/DDBJ databases">
        <title>Molecular Mechanisms for transfer of large genomic segments between Enterococcus faecium strains.</title>
        <authorList>
            <person name="Garcia-Solache M.A."/>
            <person name="Lebreton F."/>
            <person name="Mclaughlin R.E."/>
            <person name="Whiteaker J.D."/>
            <person name="Gilmore M.S."/>
            <person name="Rice L.B."/>
        </authorList>
    </citation>
    <scope>NUCLEOTIDE SEQUENCE [LARGE SCALE GENOMIC DNA]</scope>
    <source>
        <strain evidence="3 8">D344RRF x C68</strain>
    </source>
</reference>